<feature type="region of interest" description="Disordered" evidence="1">
    <location>
        <begin position="137"/>
        <end position="156"/>
    </location>
</feature>
<gene>
    <name evidence="3" type="ORF">AVEN_185014_1</name>
</gene>
<dbReference type="OrthoDB" id="6437414at2759"/>
<keyword evidence="4" id="KW-1185">Reference proteome</keyword>
<feature type="compositionally biased region" description="Polar residues" evidence="1">
    <location>
        <begin position="141"/>
        <end position="156"/>
    </location>
</feature>
<name>A0A4Y2BPP9_ARAVE</name>
<sequence>MFNKCLSIGLLGKDQNYSKFDPSISLLRSMWKLLEKHMTQRVIYFLKKTRELSPKQLGFKEGVSIDNALESLLTTIGSHKRNKMHVAVVSIDIKGAFDNLKYSSIVKTLSNSQCPPKLQPLFTNLLKDRNVIIPNDEGVAQQPQNRGCKQGSCSGT</sequence>
<protein>
    <recommendedName>
        <fullName evidence="2">Reverse transcriptase domain-containing protein</fullName>
    </recommendedName>
</protein>
<comment type="caution">
    <text evidence="3">The sequence shown here is derived from an EMBL/GenBank/DDBJ whole genome shotgun (WGS) entry which is preliminary data.</text>
</comment>
<dbReference type="Pfam" id="PF00078">
    <property type="entry name" value="RVT_1"/>
    <property type="match status" value="1"/>
</dbReference>
<accession>A0A4Y2BPP9</accession>
<evidence type="ECO:0000256" key="1">
    <source>
        <dbReference type="SAM" id="MobiDB-lite"/>
    </source>
</evidence>
<dbReference type="Proteomes" id="UP000499080">
    <property type="component" value="Unassembled WGS sequence"/>
</dbReference>
<evidence type="ECO:0000313" key="3">
    <source>
        <dbReference type="EMBL" id="GBL94038.1"/>
    </source>
</evidence>
<evidence type="ECO:0000259" key="2">
    <source>
        <dbReference type="Pfam" id="PF00078"/>
    </source>
</evidence>
<proteinExistence type="predicted"/>
<dbReference type="EMBL" id="BGPR01000099">
    <property type="protein sequence ID" value="GBL94038.1"/>
    <property type="molecule type" value="Genomic_DNA"/>
</dbReference>
<feature type="domain" description="Reverse transcriptase" evidence="2">
    <location>
        <begin position="18"/>
        <end position="152"/>
    </location>
</feature>
<reference evidence="3 4" key="1">
    <citation type="journal article" date="2019" name="Sci. Rep.">
        <title>Orb-weaving spider Araneus ventricosus genome elucidates the spidroin gene catalogue.</title>
        <authorList>
            <person name="Kono N."/>
            <person name="Nakamura H."/>
            <person name="Ohtoshi R."/>
            <person name="Moran D.A.P."/>
            <person name="Shinohara A."/>
            <person name="Yoshida Y."/>
            <person name="Fujiwara M."/>
            <person name="Mori M."/>
            <person name="Tomita M."/>
            <person name="Arakawa K."/>
        </authorList>
    </citation>
    <scope>NUCLEOTIDE SEQUENCE [LARGE SCALE GENOMIC DNA]</scope>
</reference>
<dbReference type="InterPro" id="IPR000477">
    <property type="entry name" value="RT_dom"/>
</dbReference>
<organism evidence="3 4">
    <name type="scientific">Araneus ventricosus</name>
    <name type="common">Orbweaver spider</name>
    <name type="synonym">Epeira ventricosa</name>
    <dbReference type="NCBI Taxonomy" id="182803"/>
    <lineage>
        <taxon>Eukaryota</taxon>
        <taxon>Metazoa</taxon>
        <taxon>Ecdysozoa</taxon>
        <taxon>Arthropoda</taxon>
        <taxon>Chelicerata</taxon>
        <taxon>Arachnida</taxon>
        <taxon>Araneae</taxon>
        <taxon>Araneomorphae</taxon>
        <taxon>Entelegynae</taxon>
        <taxon>Araneoidea</taxon>
        <taxon>Araneidae</taxon>
        <taxon>Araneus</taxon>
    </lineage>
</organism>
<dbReference type="AlphaFoldDB" id="A0A4Y2BPP9"/>
<evidence type="ECO:0000313" key="4">
    <source>
        <dbReference type="Proteomes" id="UP000499080"/>
    </source>
</evidence>